<reference evidence="1 2" key="1">
    <citation type="submission" date="2015-04" db="EMBL/GenBank/DDBJ databases">
        <title>Complete genome of flavobacterium.</title>
        <authorList>
            <person name="Kwon Y.M."/>
            <person name="Kim S.-J."/>
        </authorList>
    </citation>
    <scope>NUCLEOTIDE SEQUENCE [LARGE SCALE GENOMIC DNA]</scope>
    <source>
        <strain evidence="1 2">DK169</strain>
    </source>
</reference>
<dbReference type="AlphaFoldDB" id="A0A0Q1DNK5"/>
<sequence length="161" mass="18564">MEFDNKVSLYFLVFSLTILGCKDENKIYKIDRCSDLGISLIEHIYVFEDEGFEINAFFVQKSADRNEYILNLCLKGNIIKLSKDHRAFVHGFKNFSSGDKSINIVLNNTKTLGDSLVFHKALILKKDSLFEKVTFGVENKTTKQRKFVLTLKNVDLHEFAQ</sequence>
<evidence type="ECO:0000313" key="1">
    <source>
        <dbReference type="EMBL" id="KQC30608.1"/>
    </source>
</evidence>
<dbReference type="PROSITE" id="PS51257">
    <property type="entry name" value="PROKAR_LIPOPROTEIN"/>
    <property type="match status" value="1"/>
</dbReference>
<proteinExistence type="predicted"/>
<keyword evidence="2" id="KW-1185">Reference proteome</keyword>
<dbReference type="Proteomes" id="UP000050827">
    <property type="component" value="Unassembled WGS sequence"/>
</dbReference>
<comment type="caution">
    <text evidence="1">The sequence shown here is derived from an EMBL/GenBank/DDBJ whole genome shotgun (WGS) entry which is preliminary data.</text>
</comment>
<name>A0A0Q1DNK5_9FLAO</name>
<gene>
    <name evidence="1" type="ORF">AAY42_12530</name>
</gene>
<accession>A0A0Q1DNK5</accession>
<protein>
    <recommendedName>
        <fullName evidence="3">Lipoprotein</fullName>
    </recommendedName>
</protein>
<evidence type="ECO:0000313" key="2">
    <source>
        <dbReference type="Proteomes" id="UP000050827"/>
    </source>
</evidence>
<evidence type="ECO:0008006" key="3">
    <source>
        <dbReference type="Google" id="ProtNLM"/>
    </source>
</evidence>
<dbReference type="EMBL" id="LCTZ01000002">
    <property type="protein sequence ID" value="KQC30608.1"/>
    <property type="molecule type" value="Genomic_DNA"/>
</dbReference>
<organism evidence="1 2">
    <name type="scientific">Flagellimonas eckloniae</name>
    <dbReference type="NCBI Taxonomy" id="346185"/>
    <lineage>
        <taxon>Bacteria</taxon>
        <taxon>Pseudomonadati</taxon>
        <taxon>Bacteroidota</taxon>
        <taxon>Flavobacteriia</taxon>
        <taxon>Flavobacteriales</taxon>
        <taxon>Flavobacteriaceae</taxon>
        <taxon>Flagellimonas</taxon>
    </lineage>
</organism>